<dbReference type="AlphaFoldDB" id="A0AAV9QL06"/>
<feature type="region of interest" description="Disordered" evidence="1">
    <location>
        <begin position="139"/>
        <end position="160"/>
    </location>
</feature>
<dbReference type="EMBL" id="JAXLQG010000001">
    <property type="protein sequence ID" value="KAK5545192.1"/>
    <property type="molecule type" value="Genomic_DNA"/>
</dbReference>
<feature type="compositionally biased region" description="Polar residues" evidence="1">
    <location>
        <begin position="336"/>
        <end position="357"/>
    </location>
</feature>
<name>A0AAV9QL06_9PEZI</name>
<feature type="compositionally biased region" description="Polar residues" evidence="1">
    <location>
        <begin position="272"/>
        <end position="288"/>
    </location>
</feature>
<evidence type="ECO:0000313" key="2">
    <source>
        <dbReference type="EMBL" id="KAK5545192.1"/>
    </source>
</evidence>
<comment type="caution">
    <text evidence="2">The sequence shown here is derived from an EMBL/GenBank/DDBJ whole genome shotgun (WGS) entry which is preliminary data.</text>
</comment>
<feature type="compositionally biased region" description="Polar residues" evidence="1">
    <location>
        <begin position="675"/>
        <end position="685"/>
    </location>
</feature>
<feature type="compositionally biased region" description="Polar residues" evidence="1">
    <location>
        <begin position="307"/>
        <end position="325"/>
    </location>
</feature>
<accession>A0AAV9QL06</accession>
<feature type="region of interest" description="Disordered" evidence="1">
    <location>
        <begin position="496"/>
        <end position="623"/>
    </location>
</feature>
<protein>
    <submittedName>
        <fullName evidence="2">Uncharacterized protein</fullName>
    </submittedName>
</protein>
<dbReference type="Proteomes" id="UP001345827">
    <property type="component" value="Unassembled WGS sequence"/>
</dbReference>
<sequence>METPTAKKRRRGDTGELNHASNSSLGQRQALTTSPSSVMGAHFTNPNDMVDPALLNPSPYRYVTDITDTDPLGVDTGGLQDFDSGVLEDPFGAFDAHPSDFVSLMKSVSGDNATEMGMHDTTFGDSLLPQVSQATIQPEPLAPASSTSSTSRPPVITSHGAILDDWPEDHMNHEDFIKDCFSVPFTDPDEPVSKVSQSGPSSKKDSTQPNGKTSKKGEKSLNGSNPVPRSNSTVKTPKNKPTDNIGRAPASAPPRTKYPTSASSYGLGFPPTSGSAQRRPSTNVSPKSTPIRGPSAAARNASSNPAQRQPSMNTTSFDHTLNNIGMSPPPAKRARSNTTNGSDLLTNSNTHQDSQNDATDDLLSGFRAYLEEKKANPPNINQLVANFQAQQERQPPRVMGVGVVFPLSTYFSDPANHANFKWLGRKFGNPDPPPSLIRQMTGYDFPIPSVSGVLYPMAQAHEMMEKRRARAMDVEVGMGIDNQFNGQMGMDSHPNGQMGMSNLDQSFGPGPANHPEHFHPQSMDSNAGYSNAGYLHPQMQAQPHGQFPQQMRHPGRTPPLQPSPMTPGGPHTGMGFPQAFSGRQMTPTPSQRRPSLMRQCSTVSPTRAPAQDHPGQYQGQRPSLPNMSAAAPSTNIMNGVGSYLPNQHTNPIPKPQGTRTPARGPYQLHAASPPGSASSQYSAGNTPPAWRGGGNNLPNLSTTPTGPVPDVNPFDNIHIMEINPCTDMNHPKKRSPRHTSDQLLDVNTEAALRAVGADVVDFAPAATNAVLPNPVPPTADADVDADAATTNAATTTSMITPPRRHFSGYDGANSGTSTEPCMAMTMAPNMNMNMDVTNTDTDGGLDLFTFNPFPFPFPFPFDSEGDGIDLDGWSFSDGLLLDEERPFNAQDWGL</sequence>
<feature type="compositionally biased region" description="Low complexity" evidence="1">
    <location>
        <begin position="294"/>
        <end position="306"/>
    </location>
</feature>
<organism evidence="2 3">
    <name type="scientific">Vermiconidia calcicola</name>
    <dbReference type="NCBI Taxonomy" id="1690605"/>
    <lineage>
        <taxon>Eukaryota</taxon>
        <taxon>Fungi</taxon>
        <taxon>Dikarya</taxon>
        <taxon>Ascomycota</taxon>
        <taxon>Pezizomycotina</taxon>
        <taxon>Dothideomycetes</taxon>
        <taxon>Dothideomycetidae</taxon>
        <taxon>Mycosphaerellales</taxon>
        <taxon>Extremaceae</taxon>
        <taxon>Vermiconidia</taxon>
    </lineage>
</organism>
<feature type="compositionally biased region" description="Polar residues" evidence="1">
    <location>
        <begin position="496"/>
        <end position="505"/>
    </location>
</feature>
<feature type="compositionally biased region" description="Basic residues" evidence="1">
    <location>
        <begin position="1"/>
        <end position="11"/>
    </location>
</feature>
<gene>
    <name evidence="2" type="ORF">LTR25_000199</name>
</gene>
<evidence type="ECO:0000256" key="1">
    <source>
        <dbReference type="SAM" id="MobiDB-lite"/>
    </source>
</evidence>
<feature type="compositionally biased region" description="Polar residues" evidence="1">
    <location>
        <begin position="194"/>
        <end position="212"/>
    </location>
</feature>
<reference evidence="2 3" key="1">
    <citation type="submission" date="2023-06" db="EMBL/GenBank/DDBJ databases">
        <title>Black Yeasts Isolated from many extreme environments.</title>
        <authorList>
            <person name="Coleine C."/>
            <person name="Stajich J.E."/>
            <person name="Selbmann L."/>
        </authorList>
    </citation>
    <scope>NUCLEOTIDE SEQUENCE [LARGE SCALE GENOMIC DNA]</scope>
    <source>
        <strain evidence="2 3">CCFEE 5887</strain>
    </source>
</reference>
<feature type="compositionally biased region" description="Polar residues" evidence="1">
    <location>
        <begin position="19"/>
        <end position="37"/>
    </location>
</feature>
<proteinExistence type="predicted"/>
<evidence type="ECO:0000313" key="3">
    <source>
        <dbReference type="Proteomes" id="UP001345827"/>
    </source>
</evidence>
<feature type="compositionally biased region" description="Polar residues" evidence="1">
    <location>
        <begin position="539"/>
        <end position="549"/>
    </location>
</feature>
<feature type="region of interest" description="Disordered" evidence="1">
    <location>
        <begin position="643"/>
        <end position="715"/>
    </location>
</feature>
<feature type="compositionally biased region" description="Polar residues" evidence="1">
    <location>
        <begin position="221"/>
        <end position="236"/>
    </location>
</feature>
<feature type="region of interest" description="Disordered" evidence="1">
    <location>
        <begin position="1"/>
        <end position="44"/>
    </location>
</feature>
<feature type="compositionally biased region" description="Pro residues" evidence="1">
    <location>
        <begin position="556"/>
        <end position="567"/>
    </location>
</feature>
<feature type="compositionally biased region" description="Polar residues" evidence="1">
    <location>
        <begin position="696"/>
        <end position="705"/>
    </location>
</feature>
<keyword evidence="3" id="KW-1185">Reference proteome</keyword>
<feature type="region of interest" description="Disordered" evidence="1">
    <location>
        <begin position="182"/>
        <end position="359"/>
    </location>
</feature>
<feature type="compositionally biased region" description="Polar residues" evidence="1">
    <location>
        <begin position="581"/>
        <end position="605"/>
    </location>
</feature>